<dbReference type="EMBL" id="JBHTOP010000022">
    <property type="protein sequence ID" value="MFD1671833.1"/>
    <property type="molecule type" value="Genomic_DNA"/>
</dbReference>
<dbReference type="RefSeq" id="WP_125714499.1">
    <property type="nucleotide sequence ID" value="NZ_JBHTOP010000022.1"/>
</dbReference>
<name>A0ABW4J7B4_9LACO</name>
<keyword evidence="2" id="KW-0472">Membrane</keyword>
<organism evidence="3 4">
    <name type="scientific">Agrilactobacillus yilanensis</name>
    <dbReference type="NCBI Taxonomy" id="2485997"/>
    <lineage>
        <taxon>Bacteria</taxon>
        <taxon>Bacillati</taxon>
        <taxon>Bacillota</taxon>
        <taxon>Bacilli</taxon>
        <taxon>Lactobacillales</taxon>
        <taxon>Lactobacillaceae</taxon>
        <taxon>Agrilactobacillus</taxon>
    </lineage>
</organism>
<evidence type="ECO:0000313" key="3">
    <source>
        <dbReference type="EMBL" id="MFD1671833.1"/>
    </source>
</evidence>
<gene>
    <name evidence="3" type="ORF">ACFQ5M_06995</name>
</gene>
<dbReference type="Proteomes" id="UP001597267">
    <property type="component" value="Unassembled WGS sequence"/>
</dbReference>
<keyword evidence="2" id="KW-1133">Transmembrane helix</keyword>
<keyword evidence="4" id="KW-1185">Reference proteome</keyword>
<evidence type="ECO:0000256" key="1">
    <source>
        <dbReference type="SAM" id="MobiDB-lite"/>
    </source>
</evidence>
<feature type="transmembrane region" description="Helical" evidence="2">
    <location>
        <begin position="139"/>
        <end position="161"/>
    </location>
</feature>
<sequence length="171" mass="18078">MKNRHAAKQRPIWKRLVGIGVVTAFIFAIVAGIQYTVAWAGSGYDYNGNEVRQALPVAATGTDSNKDSAAQVVVADNGEDNQTDDNADNEKTPSDNADNNDTGGKVVNTNTGYVPGSAPAVNVTSSNTSYPQTGEVHDAWVTTIGYALVLGASVVIFTPYVGKSRREEISL</sequence>
<protein>
    <recommendedName>
        <fullName evidence="5">LPXTG cell wall anchor domain-containing protein</fullName>
    </recommendedName>
</protein>
<evidence type="ECO:0008006" key="5">
    <source>
        <dbReference type="Google" id="ProtNLM"/>
    </source>
</evidence>
<proteinExistence type="predicted"/>
<keyword evidence="2" id="KW-0812">Transmembrane</keyword>
<evidence type="ECO:0000256" key="2">
    <source>
        <dbReference type="SAM" id="Phobius"/>
    </source>
</evidence>
<feature type="region of interest" description="Disordered" evidence="1">
    <location>
        <begin position="74"/>
        <end position="104"/>
    </location>
</feature>
<feature type="compositionally biased region" description="Acidic residues" evidence="1">
    <location>
        <begin position="77"/>
        <end position="87"/>
    </location>
</feature>
<comment type="caution">
    <text evidence="3">The sequence shown here is derived from an EMBL/GenBank/DDBJ whole genome shotgun (WGS) entry which is preliminary data.</text>
</comment>
<feature type="transmembrane region" description="Helical" evidence="2">
    <location>
        <begin position="12"/>
        <end position="37"/>
    </location>
</feature>
<accession>A0ABW4J7B4</accession>
<feature type="compositionally biased region" description="Polar residues" evidence="1">
    <location>
        <begin position="94"/>
        <end position="104"/>
    </location>
</feature>
<evidence type="ECO:0000313" key="4">
    <source>
        <dbReference type="Proteomes" id="UP001597267"/>
    </source>
</evidence>
<reference evidence="4" key="1">
    <citation type="journal article" date="2019" name="Int. J. Syst. Evol. Microbiol.">
        <title>The Global Catalogue of Microorganisms (GCM) 10K type strain sequencing project: providing services to taxonomists for standard genome sequencing and annotation.</title>
        <authorList>
            <consortium name="The Broad Institute Genomics Platform"/>
            <consortium name="The Broad Institute Genome Sequencing Center for Infectious Disease"/>
            <person name="Wu L."/>
            <person name="Ma J."/>
        </authorList>
    </citation>
    <scope>NUCLEOTIDE SEQUENCE [LARGE SCALE GENOMIC DNA]</scope>
    <source>
        <strain evidence="4">CCM 8896</strain>
    </source>
</reference>